<comment type="similarity">
    <text evidence="1">Belongs to the PHF5 family.</text>
</comment>
<dbReference type="Proteomes" id="UP001212411">
    <property type="component" value="Chromosome 2"/>
</dbReference>
<organism evidence="2 3">
    <name type="scientific">Schizosaccharomyces osmophilus</name>
    <dbReference type="NCBI Taxonomy" id="2545709"/>
    <lineage>
        <taxon>Eukaryota</taxon>
        <taxon>Fungi</taxon>
        <taxon>Dikarya</taxon>
        <taxon>Ascomycota</taxon>
        <taxon>Taphrinomycotina</taxon>
        <taxon>Schizosaccharomycetes</taxon>
        <taxon>Schizosaccharomycetales</taxon>
        <taxon>Schizosaccharomycetaceae</taxon>
        <taxon>Schizosaccharomyces</taxon>
    </lineage>
</organism>
<evidence type="ECO:0000256" key="1">
    <source>
        <dbReference type="ARBA" id="ARBA00008626"/>
    </source>
</evidence>
<accession>A0AAE9WE92</accession>
<dbReference type="GeneID" id="80877190"/>
<dbReference type="AlphaFoldDB" id="A0AAE9WE92"/>
<dbReference type="RefSeq" id="XP_056038277.1">
    <property type="nucleotide sequence ID" value="XM_056182501.1"/>
</dbReference>
<protein>
    <submittedName>
        <fullName evidence="2">RING finger-like protein Ini1</fullName>
    </submittedName>
</protein>
<dbReference type="EMBL" id="CP115612">
    <property type="protein sequence ID" value="WBW74034.1"/>
    <property type="molecule type" value="Genomic_DNA"/>
</dbReference>
<dbReference type="PANTHER" id="PTHR13120">
    <property type="entry name" value="PHD FINGER-LIKE DOMAIN-CONTAINING PROTEIN 5A"/>
    <property type="match status" value="1"/>
</dbReference>
<evidence type="ECO:0000313" key="2">
    <source>
        <dbReference type="EMBL" id="WBW74034.1"/>
    </source>
</evidence>
<dbReference type="InterPro" id="IPR005345">
    <property type="entry name" value="PHF5"/>
</dbReference>
<gene>
    <name evidence="2" type="primary">ini1</name>
    <name evidence="2" type="ORF">SOMG_03712</name>
</gene>
<proteinExistence type="inferred from homology"/>
<dbReference type="GO" id="GO:0000398">
    <property type="term" value="P:mRNA splicing, via spliceosome"/>
    <property type="evidence" value="ECO:0007669"/>
    <property type="project" value="InterPro"/>
</dbReference>
<keyword evidence="3" id="KW-1185">Reference proteome</keyword>
<dbReference type="PIRSF" id="PIRSF016468">
    <property type="entry name" value="PHF5"/>
    <property type="match status" value="1"/>
</dbReference>
<dbReference type="KEGG" id="som:SOMG_03712"/>
<name>A0AAE9WE92_9SCHI</name>
<evidence type="ECO:0000313" key="3">
    <source>
        <dbReference type="Proteomes" id="UP001212411"/>
    </source>
</evidence>
<reference evidence="2 3" key="1">
    <citation type="journal article" date="2023" name="G3 (Bethesda)">
        <title>A high-quality reference genome for the fission yeast Schizosaccharomyces osmophilus.</title>
        <authorList>
            <person name="Jia G.S."/>
            <person name="Zhang W.C."/>
            <person name="Liang Y."/>
            <person name="Liu X.H."/>
            <person name="Rhind N."/>
            <person name="Pidoux A."/>
            <person name="Brysch-Herzberg M."/>
            <person name="Du L.L."/>
        </authorList>
    </citation>
    <scope>NUCLEOTIDE SEQUENCE [LARGE SCALE GENOMIC DNA]</scope>
    <source>
        <strain evidence="2 3">CBS 15793</strain>
    </source>
</reference>
<sequence length="117" mass="13328">MSKHHSDLILCRRQPGITVGKLCERCDDKCPICDSHVRPTTLVRICDECAFGSAQDRCIICGAPGVSDCYYCAECTRMEYDRDGCPRVINLGTSRTDWFYERKKYKMAGKEMPGPMY</sequence>
<dbReference type="Pfam" id="PF03660">
    <property type="entry name" value="PHF5"/>
    <property type="match status" value="1"/>
</dbReference>